<name>F4Q013_CACFS</name>
<dbReference type="GeneID" id="14870885"/>
<dbReference type="EMBL" id="GL883017">
    <property type="protein sequence ID" value="EGG18927.1"/>
    <property type="molecule type" value="Genomic_DNA"/>
</dbReference>
<evidence type="ECO:0008006" key="4">
    <source>
        <dbReference type="Google" id="ProtNLM"/>
    </source>
</evidence>
<organism evidence="2 3">
    <name type="scientific">Cavenderia fasciculata</name>
    <name type="common">Slime mold</name>
    <name type="synonym">Dictyostelium fasciculatum</name>
    <dbReference type="NCBI Taxonomy" id="261658"/>
    <lineage>
        <taxon>Eukaryota</taxon>
        <taxon>Amoebozoa</taxon>
        <taxon>Evosea</taxon>
        <taxon>Eumycetozoa</taxon>
        <taxon>Dictyostelia</taxon>
        <taxon>Acytosteliales</taxon>
        <taxon>Cavenderiaceae</taxon>
        <taxon>Cavenderia</taxon>
    </lineage>
</organism>
<dbReference type="RefSeq" id="XP_004357389.1">
    <property type="nucleotide sequence ID" value="XM_004357333.1"/>
</dbReference>
<proteinExistence type="predicted"/>
<dbReference type="Proteomes" id="UP000007797">
    <property type="component" value="Unassembled WGS sequence"/>
</dbReference>
<keyword evidence="3" id="KW-1185">Reference proteome</keyword>
<feature type="chain" id="PRO_5003313478" description="Secreted protein" evidence="1">
    <location>
        <begin position="24"/>
        <end position="70"/>
    </location>
</feature>
<gene>
    <name evidence="2" type="ORF">DFA_02667</name>
</gene>
<keyword evidence="1" id="KW-0732">Signal</keyword>
<protein>
    <recommendedName>
        <fullName evidence="4">Secreted protein</fullName>
    </recommendedName>
</protein>
<evidence type="ECO:0000256" key="1">
    <source>
        <dbReference type="SAM" id="SignalP"/>
    </source>
</evidence>
<dbReference type="AlphaFoldDB" id="F4Q013"/>
<feature type="signal peptide" evidence="1">
    <location>
        <begin position="1"/>
        <end position="23"/>
    </location>
</feature>
<accession>F4Q013</accession>
<evidence type="ECO:0000313" key="2">
    <source>
        <dbReference type="EMBL" id="EGG18927.1"/>
    </source>
</evidence>
<dbReference type="KEGG" id="dfa:DFA_02667"/>
<reference evidence="3" key="1">
    <citation type="journal article" date="2011" name="Genome Res.">
        <title>Phylogeny-wide analysis of social amoeba genomes highlights ancient origins for complex intercellular communication.</title>
        <authorList>
            <person name="Heidel A.J."/>
            <person name="Lawal H.M."/>
            <person name="Felder M."/>
            <person name="Schilde C."/>
            <person name="Helps N.R."/>
            <person name="Tunggal B."/>
            <person name="Rivero F."/>
            <person name="John U."/>
            <person name="Schleicher M."/>
            <person name="Eichinger L."/>
            <person name="Platzer M."/>
            <person name="Noegel A.A."/>
            <person name="Schaap P."/>
            <person name="Gloeckner G."/>
        </authorList>
    </citation>
    <scope>NUCLEOTIDE SEQUENCE [LARGE SCALE GENOMIC DNA]</scope>
    <source>
        <strain evidence="3">SH3</strain>
    </source>
</reference>
<evidence type="ECO:0000313" key="3">
    <source>
        <dbReference type="Proteomes" id="UP000007797"/>
    </source>
</evidence>
<sequence length="70" mass="7710">MTHYFYVGHILALACIVLQSATSIQHFLILPAKDGDIPSMSYVLENKISDRPGCSVYDTCAILQPNSLKP</sequence>